<feature type="compositionally biased region" description="Basic and acidic residues" evidence="1">
    <location>
        <begin position="8"/>
        <end position="25"/>
    </location>
</feature>
<reference evidence="2" key="1">
    <citation type="submission" date="2019-12" db="EMBL/GenBank/DDBJ databases">
        <title>Comparative genomics gives insights into the taxonomy of the Azoarcus-Aromatoleum group and reveals separate origins of nif in the plant-associated Azoarcus and non-plant-associated Aromatoleum sub-groups.</title>
        <authorList>
            <person name="Lafos M."/>
            <person name="Maluk M."/>
            <person name="Batista M."/>
            <person name="Junghare M."/>
            <person name="Carmona M."/>
            <person name="Faoro H."/>
            <person name="Cruz L.M."/>
            <person name="Battistoni F."/>
            <person name="De Souza E."/>
            <person name="Pedrosa F."/>
            <person name="Chen W.-M."/>
            <person name="Poole P.S."/>
            <person name="Dixon R.A."/>
            <person name="James E.K."/>
        </authorList>
    </citation>
    <scope>NUCLEOTIDE SEQUENCE</scope>
    <source>
        <strain evidence="2">U120</strain>
    </source>
</reference>
<feature type="region of interest" description="Disordered" evidence="1">
    <location>
        <begin position="1"/>
        <end position="67"/>
    </location>
</feature>
<comment type="caution">
    <text evidence="2">The sequence shown here is derived from an EMBL/GenBank/DDBJ whole genome shotgun (WGS) entry which is preliminary data.</text>
</comment>
<name>A0ABX1MZZ4_9RHOO</name>
<keyword evidence="3" id="KW-1185">Reference proteome</keyword>
<sequence length="67" mass="7195">MAKPNYQFEKRQRDLAKKSRQEEKRRQKLAAKAGAGEAPADIDEAPSADDAGLRPPRANGGTESGSA</sequence>
<dbReference type="EMBL" id="WTVH01000008">
    <property type="protein sequence ID" value="NMF92920.1"/>
    <property type="molecule type" value="Genomic_DNA"/>
</dbReference>
<evidence type="ECO:0000313" key="3">
    <source>
        <dbReference type="Proteomes" id="UP000601990"/>
    </source>
</evidence>
<proteinExistence type="predicted"/>
<gene>
    <name evidence="2" type="ORF">GO608_06230</name>
</gene>
<dbReference type="Proteomes" id="UP000601990">
    <property type="component" value="Unassembled WGS sequence"/>
</dbReference>
<evidence type="ECO:0000313" key="2">
    <source>
        <dbReference type="EMBL" id="NMF92920.1"/>
    </source>
</evidence>
<dbReference type="RefSeq" id="WP_169198204.1">
    <property type="nucleotide sequence ID" value="NZ_WTVH02000010.1"/>
</dbReference>
<organism evidence="2 3">
    <name type="scientific">Aromatoleum buckelii</name>
    <dbReference type="NCBI Taxonomy" id="200254"/>
    <lineage>
        <taxon>Bacteria</taxon>
        <taxon>Pseudomonadati</taxon>
        <taxon>Pseudomonadota</taxon>
        <taxon>Betaproteobacteria</taxon>
        <taxon>Rhodocyclales</taxon>
        <taxon>Rhodocyclaceae</taxon>
        <taxon>Aromatoleum</taxon>
    </lineage>
</organism>
<protein>
    <submittedName>
        <fullName evidence="2">Uncharacterized protein</fullName>
    </submittedName>
</protein>
<evidence type="ECO:0000256" key="1">
    <source>
        <dbReference type="SAM" id="MobiDB-lite"/>
    </source>
</evidence>
<accession>A0ABX1MZZ4</accession>
<feature type="compositionally biased region" description="Low complexity" evidence="1">
    <location>
        <begin position="30"/>
        <end position="39"/>
    </location>
</feature>